<keyword evidence="5" id="KW-0040">ANK repeat</keyword>
<proteinExistence type="predicted"/>
<dbReference type="PANTHER" id="PTHR24121">
    <property type="entry name" value="NO MECHANORECEPTOR POTENTIAL C, ISOFORM D-RELATED"/>
    <property type="match status" value="1"/>
</dbReference>
<feature type="transmembrane region" description="Helical" evidence="7">
    <location>
        <begin position="1378"/>
        <end position="1399"/>
    </location>
</feature>
<feature type="region of interest" description="Disordered" evidence="6">
    <location>
        <begin position="1"/>
        <end position="51"/>
    </location>
</feature>
<gene>
    <name evidence="9" type="ORF">BOX15_Mlig016225g1</name>
</gene>
<feature type="transmembrane region" description="Helical" evidence="7">
    <location>
        <begin position="1419"/>
        <end position="1439"/>
    </location>
</feature>
<feature type="transmembrane region" description="Helical" evidence="7">
    <location>
        <begin position="1501"/>
        <end position="1530"/>
    </location>
</feature>
<evidence type="ECO:0000256" key="2">
    <source>
        <dbReference type="ARBA" id="ARBA00022692"/>
    </source>
</evidence>
<dbReference type="PROSITE" id="PS50297">
    <property type="entry name" value="ANK_REP_REGION"/>
    <property type="match status" value="1"/>
</dbReference>
<evidence type="ECO:0000256" key="3">
    <source>
        <dbReference type="ARBA" id="ARBA00022989"/>
    </source>
</evidence>
<organism evidence="9 10">
    <name type="scientific">Macrostomum lignano</name>
    <dbReference type="NCBI Taxonomy" id="282301"/>
    <lineage>
        <taxon>Eukaryota</taxon>
        <taxon>Metazoa</taxon>
        <taxon>Spiralia</taxon>
        <taxon>Lophotrochozoa</taxon>
        <taxon>Platyhelminthes</taxon>
        <taxon>Rhabditophora</taxon>
        <taxon>Macrostomorpha</taxon>
        <taxon>Macrostomida</taxon>
        <taxon>Macrostomidae</taxon>
        <taxon>Macrostomum</taxon>
    </lineage>
</organism>
<dbReference type="Gene3D" id="1.25.40.20">
    <property type="entry name" value="Ankyrin repeat-containing domain"/>
    <property type="match status" value="5"/>
</dbReference>
<dbReference type="EMBL" id="NIVC01000460">
    <property type="protein sequence ID" value="PAA82638.1"/>
    <property type="molecule type" value="Genomic_DNA"/>
</dbReference>
<evidence type="ECO:0000256" key="1">
    <source>
        <dbReference type="ARBA" id="ARBA00004141"/>
    </source>
</evidence>
<comment type="subcellular location">
    <subcellularLocation>
        <location evidence="1">Membrane</location>
        <topology evidence="1">Multi-pass membrane protein</topology>
    </subcellularLocation>
</comment>
<feature type="repeat" description="ANK" evidence="5">
    <location>
        <begin position="883"/>
        <end position="915"/>
    </location>
</feature>
<evidence type="ECO:0000256" key="6">
    <source>
        <dbReference type="SAM" id="MobiDB-lite"/>
    </source>
</evidence>
<feature type="compositionally biased region" description="Pro residues" evidence="6">
    <location>
        <begin position="19"/>
        <end position="35"/>
    </location>
</feature>
<keyword evidence="3 7" id="KW-1133">Transmembrane helix</keyword>
<evidence type="ECO:0000313" key="9">
    <source>
        <dbReference type="EMBL" id="PAA82638.1"/>
    </source>
</evidence>
<evidence type="ECO:0000256" key="7">
    <source>
        <dbReference type="SAM" id="Phobius"/>
    </source>
</evidence>
<evidence type="ECO:0000256" key="4">
    <source>
        <dbReference type="ARBA" id="ARBA00023136"/>
    </source>
</evidence>
<keyword evidence="2 7" id="KW-0812">Transmembrane</keyword>
<dbReference type="GO" id="GO:0005216">
    <property type="term" value="F:monoatomic ion channel activity"/>
    <property type="evidence" value="ECO:0007669"/>
    <property type="project" value="InterPro"/>
</dbReference>
<dbReference type="Pfam" id="PF12796">
    <property type="entry name" value="Ank_2"/>
    <property type="match status" value="1"/>
</dbReference>
<evidence type="ECO:0000313" key="10">
    <source>
        <dbReference type="Proteomes" id="UP000215902"/>
    </source>
</evidence>
<dbReference type="PANTHER" id="PTHR24121:SF21">
    <property type="entry name" value="ANKYRIN REPEAT FAMILY PROTEIN"/>
    <property type="match status" value="1"/>
</dbReference>
<protein>
    <recommendedName>
        <fullName evidence="8">Ion transport domain-containing protein</fullName>
    </recommendedName>
</protein>
<feature type="compositionally biased region" description="Low complexity" evidence="6">
    <location>
        <begin position="36"/>
        <end position="49"/>
    </location>
</feature>
<feature type="region of interest" description="Disordered" evidence="6">
    <location>
        <begin position="1180"/>
        <end position="1204"/>
    </location>
</feature>
<dbReference type="GO" id="GO:0016020">
    <property type="term" value="C:membrane"/>
    <property type="evidence" value="ECO:0007669"/>
    <property type="project" value="UniProtKB-SubCell"/>
</dbReference>
<dbReference type="Pfam" id="PF00023">
    <property type="entry name" value="Ank"/>
    <property type="match status" value="1"/>
</dbReference>
<accession>A0A267G9E7</accession>
<reference evidence="9 10" key="1">
    <citation type="submission" date="2017-06" db="EMBL/GenBank/DDBJ databases">
        <title>A platform for efficient transgenesis in Macrostomum lignano, a flatworm model organism for stem cell research.</title>
        <authorList>
            <person name="Berezikov E."/>
        </authorList>
    </citation>
    <scope>NUCLEOTIDE SEQUENCE [LARGE SCALE GENOMIC DNA]</scope>
    <source>
        <strain evidence="9">DV1</strain>
        <tissue evidence="9">Whole organism</tissue>
    </source>
</reference>
<dbReference type="OrthoDB" id="1893551at2759"/>
<feature type="transmembrane region" description="Helical" evidence="7">
    <location>
        <begin position="1294"/>
        <end position="1313"/>
    </location>
</feature>
<feature type="transmembrane region" description="Helical" evidence="7">
    <location>
        <begin position="1346"/>
        <end position="1366"/>
    </location>
</feature>
<dbReference type="InterPro" id="IPR005821">
    <property type="entry name" value="Ion_trans_dom"/>
</dbReference>
<keyword evidence="4 7" id="KW-0472">Membrane</keyword>
<name>A0A267G9E7_9PLAT</name>
<feature type="transmembrane region" description="Helical" evidence="7">
    <location>
        <begin position="1451"/>
        <end position="1470"/>
    </location>
</feature>
<evidence type="ECO:0000259" key="8">
    <source>
        <dbReference type="Pfam" id="PF00520"/>
    </source>
</evidence>
<dbReference type="Pfam" id="PF00520">
    <property type="entry name" value="Ion_trans"/>
    <property type="match status" value="1"/>
</dbReference>
<dbReference type="SUPFAM" id="SSF48403">
    <property type="entry name" value="Ankyrin repeat"/>
    <property type="match status" value="4"/>
</dbReference>
<dbReference type="InterPro" id="IPR036770">
    <property type="entry name" value="Ankyrin_rpt-contain_sf"/>
</dbReference>
<dbReference type="Proteomes" id="UP000215902">
    <property type="component" value="Unassembled WGS sequence"/>
</dbReference>
<evidence type="ECO:0000256" key="5">
    <source>
        <dbReference type="PROSITE-ProRule" id="PRU00023"/>
    </source>
</evidence>
<comment type="caution">
    <text evidence="9">The sequence shown here is derived from an EMBL/GenBank/DDBJ whole genome shotgun (WGS) entry which is preliminary data.</text>
</comment>
<feature type="domain" description="Ion transport" evidence="8">
    <location>
        <begin position="1262"/>
        <end position="1536"/>
    </location>
</feature>
<dbReference type="SMART" id="SM00248">
    <property type="entry name" value="ANK"/>
    <property type="match status" value="16"/>
</dbReference>
<dbReference type="PROSITE" id="PS50088">
    <property type="entry name" value="ANK_REPEAT"/>
    <property type="match status" value="1"/>
</dbReference>
<dbReference type="InterPro" id="IPR002110">
    <property type="entry name" value="Ankyrin_rpt"/>
</dbReference>
<feature type="transmembrane region" description="Helical" evidence="7">
    <location>
        <begin position="1259"/>
        <end position="1282"/>
    </location>
</feature>
<sequence>MSGNLPDEVELEPLLPQLPSLPPPAPPPPPRPPRTPQAAATPASPARQTGRPQFYAITAEAVEEARSTRPYFTSLNQRSDSIDAADVSFRLNPRPSISGTRFAADCWQQQLLDAAKAKLFDKVVSLTKVIPVPTAGKKLLASLTSGRTAAHFAALDCRGAFALKALLEAFGPTCLLQEDNNCCTPILNACKCHCSQIITELVEAALSVDARCLEKMQDRNGDTCFHFAAGRRDTGTLIAELVKLVDCSGRLLLAENCNKQTPLHIACEEQPAVTVLQLVAQAVKADENCLETARDQNGDTCLHVAARKKDTETLIAKLVGEKGYCSEQCLLLLNNWKQTPLHIACDKQDAHTALKLIKLALAVNSDCLEMADHNLDTFFHIATRKRDNGMLIMEIVKMAASKEKGLLLENIWKQTPLHIACEFKGMSTALKLVELAQQENRYCLTQKCDQKKNTCFHMAAKRWHDGRLIVELVNRTEFKEMSLLQLNESMQTPMHIACRHQNAETVLELVFMALNASIRKNFLEVLQDQSGDTCYHIAAKKRDNGLMIIELIKMADDKEKCILLENNNQRTPLHIACEVQKPEICMKLLEIACKVSACPNLADSNGNTCLHYLSKNKRISRTEWSKIINTFGQEGLFQGNRQKQMPLHFLLEHQSWSVVEHCLALTSRHSLKLTDEAGNSCLHYAARGFQETFTRVVELSGLDSLKWLNKDRETPLQLALRYVPLPKKFDQRNKLYDFLVEYSDRISFRHANLSQGTLLHSLFMPPDNHFYADHNATLNHIRFVKLLCSSGVDPSRENNVHENFLHCSVLPTEFLAKILKYSSTDTEMAEILKRILVNSQGLHAAHTFSRRYDLKKILEPLAEISEMSAEDLVRLPVSKGPYAGATCLHFACEAGHKENIRFLLDKGLSLSYETHAGLSCIDFGFDKGRLDVISEVASANGVSQVDFLRLIDPPKCGLKLPDLETARKSLALIADASVLAEVEKDRNTKRQDDGGGASLGNESDEFGADISILCKAFEQDSPVILRCAIRLKLLSLKAEKEFLSMFSCELDAGPTKEMPMILRRAKAKQGFSLSRNSSISSLEAESLTMSDVAALHERVNILPDLIIIRQFDIIPCALNAIIQLKSKVVAREGKHDQLSKLRKRIITVTATCLDDLYLNGFVQDKELLYNYIRGDIDFEPNSDEDDDSSRSSTKGPKFSSRSSLDGTTGFKTVLKLIEESDCDDMFATECMHHFVCSDWAAPKPDAVVPMWKLSAKKKFYSYFFSFIVFLCVFAYHIICFRLPLSSTEVPPRELALLVVIALYALSFTCHEIDDFYRRKCKRRTFAFGKGFWCPQYFKDMLNYFDILAILAMWTGVLLNLTGIVYAQSRGKICHANQIVLSTSFLLWGFRSVAFLYYYHKIGPVISILGSLIIKDLLPFLLLIFIIFYSFGVFFLNLLFPVAAIESDDRAFSVITAQIFTMPFYMMFGIFEKFDFNQANFNEANSTNVKVGEIAHPRGHWWFYNILIFAFLILVNIVMVNLLIALFSLTVNRMADKALVIWRRKYYDMLQEYRHISFLPPPISFIYYLAKWYRTCRRRDDASKCSKRSAAEPWWSGDGPDIPADYQKFLKLQALRFRVSRPKLLQAVSQNRGELQELIGHTEQLLEMQNESESAIERQADMLELMRESLDDGMHEIKFESQKQLVRLQGEMQSNWEQLQQAVTQLSTAQNSLHQELRSLREDQAALVRGLENQRQQMKLILSAFNQLIPNTGSAVKTGMSK</sequence>
<keyword evidence="10" id="KW-1185">Reference proteome</keyword>